<dbReference type="PRINTS" id="PR00074">
    <property type="entry name" value="LYSYLOXIDASE"/>
</dbReference>
<dbReference type="InterPro" id="IPR036943">
    <property type="entry name" value="FN_type2_sf"/>
</dbReference>
<evidence type="ECO:0000313" key="7">
    <source>
        <dbReference type="Proteomes" id="UP001652625"/>
    </source>
</evidence>
<evidence type="ECO:0000256" key="1">
    <source>
        <dbReference type="ARBA" id="ARBA00022737"/>
    </source>
</evidence>
<dbReference type="InterPro" id="IPR036772">
    <property type="entry name" value="SRCR-like_dom_sf"/>
</dbReference>
<dbReference type="Proteomes" id="UP001652625">
    <property type="component" value="Chromosome 09"/>
</dbReference>
<evidence type="ECO:0000256" key="4">
    <source>
        <dbReference type="PROSITE-ProRule" id="PRU00479"/>
    </source>
</evidence>
<feature type="disulfide bond" evidence="3">
    <location>
        <begin position="327"/>
        <end position="337"/>
    </location>
</feature>
<dbReference type="InterPro" id="IPR013806">
    <property type="entry name" value="Kringle-like"/>
</dbReference>
<dbReference type="Gene3D" id="3.10.250.10">
    <property type="entry name" value="SRCR-like domain"/>
    <property type="match status" value="4"/>
</dbReference>
<dbReference type="GeneID" id="100202001"/>
<evidence type="ECO:0000259" key="5">
    <source>
        <dbReference type="PROSITE" id="PS50287"/>
    </source>
</evidence>
<dbReference type="SMART" id="SM00202">
    <property type="entry name" value="SR"/>
    <property type="match status" value="4"/>
</dbReference>
<feature type="disulfide bond" evidence="3">
    <location>
        <begin position="435"/>
        <end position="445"/>
    </location>
</feature>
<evidence type="ECO:0000259" key="6">
    <source>
        <dbReference type="PROSITE" id="PS51092"/>
    </source>
</evidence>
<feature type="disulfide bond" evidence="4">
    <location>
        <begin position="701"/>
        <end position="728"/>
    </location>
</feature>
<dbReference type="RefSeq" id="XP_065660863.1">
    <property type="nucleotide sequence ID" value="XM_065804791.1"/>
</dbReference>
<feature type="domain" description="SRCR" evidence="5">
    <location>
        <begin position="22"/>
        <end position="129"/>
    </location>
</feature>
<organism evidence="7 8">
    <name type="scientific">Hydra vulgaris</name>
    <name type="common">Hydra</name>
    <name type="synonym">Hydra attenuata</name>
    <dbReference type="NCBI Taxonomy" id="6087"/>
    <lineage>
        <taxon>Eukaryota</taxon>
        <taxon>Metazoa</taxon>
        <taxon>Cnidaria</taxon>
        <taxon>Hydrozoa</taxon>
        <taxon>Hydroidolina</taxon>
        <taxon>Anthoathecata</taxon>
        <taxon>Aplanulata</taxon>
        <taxon>Hydridae</taxon>
        <taxon>Hydra</taxon>
    </lineage>
</organism>
<dbReference type="InterPro" id="IPR000562">
    <property type="entry name" value="FN_type2_dom"/>
</dbReference>
<dbReference type="SUPFAM" id="SSF56487">
    <property type="entry name" value="SRCR-like"/>
    <property type="match status" value="4"/>
</dbReference>
<dbReference type="InterPro" id="IPR001190">
    <property type="entry name" value="SRCR"/>
</dbReference>
<keyword evidence="1" id="KW-0677">Repeat</keyword>
<dbReference type="InterPro" id="IPR001695">
    <property type="entry name" value="Lysyl_oxidase"/>
</dbReference>
<dbReference type="Pfam" id="PF01186">
    <property type="entry name" value="Lysyl_oxidase"/>
    <property type="match status" value="1"/>
</dbReference>
<name>A0ABM4CGM0_HYDVU</name>
<evidence type="ECO:0000256" key="3">
    <source>
        <dbReference type="PROSITE-ProRule" id="PRU00196"/>
    </source>
</evidence>
<reference evidence="8" key="1">
    <citation type="submission" date="2025-08" db="UniProtKB">
        <authorList>
            <consortium name="RefSeq"/>
        </authorList>
    </citation>
    <scope>IDENTIFICATION</scope>
</reference>
<dbReference type="Pfam" id="PF00040">
    <property type="entry name" value="fn2"/>
    <property type="match status" value="1"/>
</dbReference>
<feature type="domain" description="SRCR" evidence="5">
    <location>
        <begin position="258"/>
        <end position="357"/>
    </location>
</feature>
<feature type="domain" description="SRCR" evidence="5">
    <location>
        <begin position="146"/>
        <end position="248"/>
    </location>
</feature>
<protein>
    <submittedName>
        <fullName evidence="8">Lysyl oxidase homolog 2B isoform X2</fullName>
    </submittedName>
</protein>
<dbReference type="PROSITE" id="PS00420">
    <property type="entry name" value="SRCR_1"/>
    <property type="match status" value="1"/>
</dbReference>
<dbReference type="Gene3D" id="2.10.10.10">
    <property type="entry name" value="Fibronectin, type II, collagen-binding"/>
    <property type="match status" value="1"/>
</dbReference>
<evidence type="ECO:0000313" key="8">
    <source>
        <dbReference type="RefSeq" id="XP_065660863.1"/>
    </source>
</evidence>
<dbReference type="SMART" id="SM00059">
    <property type="entry name" value="FN2"/>
    <property type="match status" value="1"/>
</dbReference>
<proteinExistence type="predicted"/>
<keyword evidence="7" id="KW-1185">Reference proteome</keyword>
<feature type="disulfide bond" evidence="4">
    <location>
        <begin position="687"/>
        <end position="713"/>
    </location>
</feature>
<feature type="disulfide bond" evidence="3">
    <location>
        <begin position="217"/>
        <end position="227"/>
    </location>
</feature>
<dbReference type="PANTHER" id="PTHR45817:SF4">
    <property type="entry name" value="LYSYL OXIDASE-LIKE-RELATED"/>
    <property type="match status" value="1"/>
</dbReference>
<dbReference type="PROSITE" id="PS51092">
    <property type="entry name" value="FN2_2"/>
    <property type="match status" value="1"/>
</dbReference>
<dbReference type="Pfam" id="PF00530">
    <property type="entry name" value="SRCR"/>
    <property type="match status" value="4"/>
</dbReference>
<evidence type="ECO:0000256" key="2">
    <source>
        <dbReference type="ARBA" id="ARBA00023157"/>
    </source>
</evidence>
<sequence>MHTYLFIVLLGGQFSFGSFLYVRLVSSEGSTGYHKGYLQFNFHREWKYLCDTFWDFRNSKVVCRELGFAKAILRNRTSYDNIHQSKFHHLMVHCDGNEKSITQCPLKNVEPYVFDKKCYHSSQVFIYCSETRDNDVTITLNKKYELRLWNNSSKSKKLSLQGELQYFNGDSWVNVCSSGWNDENSFVACSTLGFTKHESNSKDLNPYVVSEDPFFNCTGEETNLWDCKFSHEKLGGCTNQQPIKITCKKRVEYLKNQIRLRGGYRAGEGRVEIFNGNIWGTICDDGWDLIDASVVCKELGFGSAAEASHWADHGEGLGAILATDIQCSGSERYLHQCIQSKNTSLCSHSEDAGVRCNVPHIVYKDVRLFGGITNFEGRIEVTFDGSTWGGICGIGFSEREGKVLCRQLSLGYVSWASKSYKFGINYKKLMYNVKCMGNENSIKDCSYKTYGSCRYYDMASVICTKYVPDLVMDISTFEQSIKVESHIMSQLKCSFEEKCLSPIVDSSYFLNRNIKRKLLKFTSRFLNKGTVAFRPNVHKENWKWHKCHQHYHSQETFAVYDLIDQDGHPVSEGHKASFCLEDSDCEPGYQQVFNCTDKNDQGVSVNCADNYKNTLDCQWIDITEVSEGNYSLRVFVNPLELVTESDHLNNRAVCVVHYYNNVVEVKECSTEPCYQESFGGNSFGHCCHFPFTYNGQLHYNCIRNDDHRNKLWCGTTPDVDKDGKWGYCKLQL</sequence>
<accession>A0ABM4CGM0</accession>
<gene>
    <name evidence="8" type="primary">LOC100202001</name>
</gene>
<feature type="domain" description="SRCR" evidence="5">
    <location>
        <begin position="366"/>
        <end position="464"/>
    </location>
</feature>
<dbReference type="InterPro" id="IPR050912">
    <property type="entry name" value="LOX-like_protein"/>
</dbReference>
<dbReference type="PANTHER" id="PTHR45817">
    <property type="entry name" value="LYSYL OXIDASE-LIKE-RELATED"/>
    <property type="match status" value="1"/>
</dbReference>
<feature type="disulfide bond" evidence="3">
    <location>
        <begin position="94"/>
        <end position="104"/>
    </location>
</feature>
<feature type="domain" description="Fibronectin type-II" evidence="6">
    <location>
        <begin position="682"/>
        <end position="730"/>
    </location>
</feature>
<comment type="caution">
    <text evidence="3">Lacks conserved residue(s) required for the propagation of feature annotation.</text>
</comment>
<dbReference type="PRINTS" id="PR00258">
    <property type="entry name" value="SPERACTRCPTR"/>
</dbReference>
<dbReference type="CDD" id="cd00062">
    <property type="entry name" value="FN2"/>
    <property type="match status" value="1"/>
</dbReference>
<keyword evidence="2 4" id="KW-1015">Disulfide bond</keyword>
<dbReference type="SUPFAM" id="SSF57440">
    <property type="entry name" value="Kringle-like"/>
    <property type="match status" value="1"/>
</dbReference>
<dbReference type="PROSITE" id="PS50287">
    <property type="entry name" value="SRCR_2"/>
    <property type="match status" value="4"/>
</dbReference>